<name>Q6K860_ORYSJ</name>
<organism evidence="3 4">
    <name type="scientific">Oryza sativa subsp. japonica</name>
    <name type="common">Rice</name>
    <dbReference type="NCBI Taxonomy" id="39947"/>
    <lineage>
        <taxon>Eukaryota</taxon>
        <taxon>Viridiplantae</taxon>
        <taxon>Streptophyta</taxon>
        <taxon>Embryophyta</taxon>
        <taxon>Tracheophyta</taxon>
        <taxon>Spermatophyta</taxon>
        <taxon>Magnoliopsida</taxon>
        <taxon>Liliopsida</taxon>
        <taxon>Poales</taxon>
        <taxon>Poaceae</taxon>
        <taxon>BOP clade</taxon>
        <taxon>Oryzoideae</taxon>
        <taxon>Oryzeae</taxon>
        <taxon>Oryzinae</taxon>
        <taxon>Oryza</taxon>
        <taxon>Oryza sativa</taxon>
    </lineage>
</organism>
<sequence length="69" mass="7322">MAAGGGGGGSHSGALPLPPQRRPTTRGGWGKGVEGRSHNRAGMKRLGEGRKRHRPAGVEVEMEKMERHV</sequence>
<evidence type="ECO:0000313" key="2">
    <source>
        <dbReference type="EMBL" id="BAD21469.1"/>
    </source>
</evidence>
<dbReference type="EMBL" id="AP003988">
    <property type="protein sequence ID" value="BAD21469.1"/>
    <property type="molecule type" value="Genomic_DNA"/>
</dbReference>
<protein>
    <submittedName>
        <fullName evidence="3">Uncharacterized protein</fullName>
    </submittedName>
</protein>
<feature type="region of interest" description="Disordered" evidence="1">
    <location>
        <begin position="1"/>
        <end position="69"/>
    </location>
</feature>
<evidence type="ECO:0000313" key="3">
    <source>
        <dbReference type="EMBL" id="BAD21769.1"/>
    </source>
</evidence>
<dbReference type="Proteomes" id="UP000000763">
    <property type="component" value="Chromosome 2"/>
</dbReference>
<dbReference type="AlphaFoldDB" id="Q6K860"/>
<gene>
    <name evidence="2" type="ORF">OJ1057_D08.11</name>
    <name evidence="3" type="ORF">OJ1124_E11.32</name>
</gene>
<dbReference type="EMBL" id="AP004229">
    <property type="protein sequence ID" value="BAD21769.1"/>
    <property type="molecule type" value="Genomic_DNA"/>
</dbReference>
<reference evidence="4" key="4">
    <citation type="journal article" date="2008" name="Nucleic Acids Res.">
        <title>The rice annotation project database (RAP-DB): 2008 update.</title>
        <authorList>
            <consortium name="The rice annotation project (RAP)"/>
        </authorList>
    </citation>
    <scope>GENOME REANNOTATION</scope>
    <source>
        <strain evidence="4">cv. Nipponbare</strain>
    </source>
</reference>
<feature type="compositionally biased region" description="Gly residues" evidence="1">
    <location>
        <begin position="1"/>
        <end position="11"/>
    </location>
</feature>
<accession>Q6K860</accession>
<reference evidence="2" key="1">
    <citation type="submission" date="2001-08" db="EMBL/GenBank/DDBJ databases">
        <title>Oryza sativa nipponbare(GA3) genomic DNA, chromosome 2, BAC clone:OJ1057_D08.</title>
        <authorList>
            <person name="Sasaki T."/>
            <person name="Matsumoto T."/>
            <person name="Yamamoto K."/>
        </authorList>
    </citation>
    <scope>NUCLEOTIDE SEQUENCE</scope>
</reference>
<evidence type="ECO:0000256" key="1">
    <source>
        <dbReference type="SAM" id="MobiDB-lite"/>
    </source>
</evidence>
<reference evidence="3" key="2">
    <citation type="submission" date="2001-10" db="EMBL/GenBank/DDBJ databases">
        <title>Oryza sativa nipponbare(GA3) genomic DNA, chromosome 2, BAC clone:OJ1124_E11.</title>
        <authorList>
            <person name="Sasaki T."/>
            <person name="Matsumoto T."/>
            <person name="Yamamoto K."/>
        </authorList>
    </citation>
    <scope>NUCLEOTIDE SEQUENCE</scope>
</reference>
<evidence type="ECO:0000313" key="4">
    <source>
        <dbReference type="Proteomes" id="UP000000763"/>
    </source>
</evidence>
<proteinExistence type="predicted"/>
<reference evidence="4" key="3">
    <citation type="journal article" date="2005" name="Nature">
        <title>The map-based sequence of the rice genome.</title>
        <authorList>
            <consortium name="International rice genome sequencing project (IRGSP)"/>
            <person name="Matsumoto T."/>
            <person name="Wu J."/>
            <person name="Kanamori H."/>
            <person name="Katayose Y."/>
            <person name="Fujisawa M."/>
            <person name="Namiki N."/>
            <person name="Mizuno H."/>
            <person name="Yamamoto K."/>
            <person name="Antonio B.A."/>
            <person name="Baba T."/>
            <person name="Sakata K."/>
            <person name="Nagamura Y."/>
            <person name="Aoki H."/>
            <person name="Arikawa K."/>
            <person name="Arita K."/>
            <person name="Bito T."/>
            <person name="Chiden Y."/>
            <person name="Fujitsuka N."/>
            <person name="Fukunaka R."/>
            <person name="Hamada M."/>
            <person name="Harada C."/>
            <person name="Hayashi A."/>
            <person name="Hijishita S."/>
            <person name="Honda M."/>
            <person name="Hosokawa S."/>
            <person name="Ichikawa Y."/>
            <person name="Idonuma A."/>
            <person name="Iijima M."/>
            <person name="Ikeda M."/>
            <person name="Ikeno M."/>
            <person name="Ito K."/>
            <person name="Ito S."/>
            <person name="Ito T."/>
            <person name="Ito Y."/>
            <person name="Ito Y."/>
            <person name="Iwabuchi A."/>
            <person name="Kamiya K."/>
            <person name="Karasawa W."/>
            <person name="Kurita K."/>
            <person name="Katagiri S."/>
            <person name="Kikuta A."/>
            <person name="Kobayashi H."/>
            <person name="Kobayashi N."/>
            <person name="Machita K."/>
            <person name="Maehara T."/>
            <person name="Masukawa M."/>
            <person name="Mizubayashi T."/>
            <person name="Mukai Y."/>
            <person name="Nagasaki H."/>
            <person name="Nagata Y."/>
            <person name="Naito S."/>
            <person name="Nakashima M."/>
            <person name="Nakama Y."/>
            <person name="Nakamichi Y."/>
            <person name="Nakamura M."/>
            <person name="Meguro A."/>
            <person name="Negishi M."/>
            <person name="Ohta I."/>
            <person name="Ohta T."/>
            <person name="Okamoto M."/>
            <person name="Ono N."/>
            <person name="Saji S."/>
            <person name="Sakaguchi M."/>
            <person name="Sakai K."/>
            <person name="Shibata M."/>
            <person name="Shimokawa T."/>
            <person name="Song J."/>
            <person name="Takazaki Y."/>
            <person name="Terasawa K."/>
            <person name="Tsugane M."/>
            <person name="Tsuji K."/>
            <person name="Ueda S."/>
            <person name="Waki K."/>
            <person name="Yamagata H."/>
            <person name="Yamamoto M."/>
            <person name="Yamamoto S."/>
            <person name="Yamane H."/>
            <person name="Yoshiki S."/>
            <person name="Yoshihara R."/>
            <person name="Yukawa K."/>
            <person name="Zhong H."/>
            <person name="Yano M."/>
            <person name="Yuan Q."/>
            <person name="Ouyang S."/>
            <person name="Liu J."/>
            <person name="Jones K.M."/>
            <person name="Gansberger K."/>
            <person name="Moffat K."/>
            <person name="Hill J."/>
            <person name="Bera J."/>
            <person name="Fadrosh D."/>
            <person name="Jin S."/>
            <person name="Johri S."/>
            <person name="Kim M."/>
            <person name="Overton L."/>
            <person name="Reardon M."/>
            <person name="Tsitrin T."/>
            <person name="Vuong H."/>
            <person name="Weaver B."/>
            <person name="Ciecko A."/>
            <person name="Tallon L."/>
            <person name="Jackson J."/>
            <person name="Pai G."/>
            <person name="Aken S.V."/>
            <person name="Utterback T."/>
            <person name="Reidmuller S."/>
            <person name="Feldblyum T."/>
            <person name="Hsiao J."/>
            <person name="Zismann V."/>
            <person name="Iobst S."/>
            <person name="de Vazeille A.R."/>
            <person name="Buell C.R."/>
            <person name="Ying K."/>
            <person name="Li Y."/>
            <person name="Lu T."/>
            <person name="Huang Y."/>
            <person name="Zhao Q."/>
            <person name="Feng Q."/>
            <person name="Zhang L."/>
            <person name="Zhu J."/>
            <person name="Weng Q."/>
            <person name="Mu J."/>
            <person name="Lu Y."/>
            <person name="Fan D."/>
            <person name="Liu Y."/>
            <person name="Guan J."/>
            <person name="Zhang Y."/>
            <person name="Yu S."/>
            <person name="Liu X."/>
            <person name="Zhang Y."/>
            <person name="Hong G."/>
            <person name="Han B."/>
            <person name="Choisne N."/>
            <person name="Demange N."/>
            <person name="Orjeda G."/>
            <person name="Samain S."/>
            <person name="Cattolico L."/>
            <person name="Pelletier E."/>
            <person name="Couloux A."/>
            <person name="Segurens B."/>
            <person name="Wincker P."/>
            <person name="D'Hont A."/>
            <person name="Scarpelli C."/>
            <person name="Weissenbach J."/>
            <person name="Salanoubat M."/>
            <person name="Quetier F."/>
            <person name="Yu Y."/>
            <person name="Kim H.R."/>
            <person name="Rambo T."/>
            <person name="Currie J."/>
            <person name="Collura K."/>
            <person name="Luo M."/>
            <person name="Yang T."/>
            <person name="Ammiraju J.S.S."/>
            <person name="Engler F."/>
            <person name="Soderlund C."/>
            <person name="Wing R.A."/>
            <person name="Palmer L.E."/>
            <person name="de la Bastide M."/>
            <person name="Spiegel L."/>
            <person name="Nascimento L."/>
            <person name="Zutavern T."/>
            <person name="O'Shaughnessy A."/>
            <person name="Dike S."/>
            <person name="Dedhia N."/>
            <person name="Preston R."/>
            <person name="Balija V."/>
            <person name="McCombie W.R."/>
            <person name="Chow T."/>
            <person name="Chen H."/>
            <person name="Chung M."/>
            <person name="Chen C."/>
            <person name="Shaw J."/>
            <person name="Wu H."/>
            <person name="Hsiao K."/>
            <person name="Chao Y."/>
            <person name="Chu M."/>
            <person name="Cheng C."/>
            <person name="Hour A."/>
            <person name="Lee P."/>
            <person name="Lin S."/>
            <person name="Lin Y."/>
            <person name="Liou J."/>
            <person name="Liu S."/>
            <person name="Hsing Y."/>
            <person name="Raghuvanshi S."/>
            <person name="Mohanty A."/>
            <person name="Bharti A.K."/>
            <person name="Gaur A."/>
            <person name="Gupta V."/>
            <person name="Kumar D."/>
            <person name="Ravi V."/>
            <person name="Vij S."/>
            <person name="Kapur A."/>
            <person name="Khurana P."/>
            <person name="Khurana P."/>
            <person name="Khurana J.P."/>
            <person name="Tyagi A.K."/>
            <person name="Gaikwad K."/>
            <person name="Singh A."/>
            <person name="Dalal V."/>
            <person name="Srivastava S."/>
            <person name="Dixit A."/>
            <person name="Pal A.K."/>
            <person name="Ghazi I.A."/>
            <person name="Yadav M."/>
            <person name="Pandit A."/>
            <person name="Bhargava A."/>
            <person name="Sureshbabu K."/>
            <person name="Batra K."/>
            <person name="Sharma T.R."/>
            <person name="Mohapatra T."/>
            <person name="Singh N.K."/>
            <person name="Messing J."/>
            <person name="Nelson A.B."/>
            <person name="Fuks G."/>
            <person name="Kavchok S."/>
            <person name="Keizer G."/>
            <person name="Linton E."/>
            <person name="Llaca V."/>
            <person name="Song R."/>
            <person name="Tanyolac B."/>
            <person name="Young S."/>
            <person name="Ho-Il K."/>
            <person name="Hahn J.H."/>
            <person name="Sangsakoo G."/>
            <person name="Vanavichit A."/>
            <person name="de Mattos Luiz.A.T."/>
            <person name="Zimmer P.D."/>
            <person name="Malone G."/>
            <person name="Dellagostin O."/>
            <person name="de Oliveira A.C."/>
            <person name="Bevan M."/>
            <person name="Bancroft I."/>
            <person name="Minx P."/>
            <person name="Cordum H."/>
            <person name="Wilson R."/>
            <person name="Cheng Z."/>
            <person name="Jin W."/>
            <person name="Jiang J."/>
            <person name="Leong S.A."/>
            <person name="Iwama H."/>
            <person name="Gojobori T."/>
            <person name="Itoh T."/>
            <person name="Niimura Y."/>
            <person name="Fujii Y."/>
            <person name="Habara T."/>
            <person name="Sakai H."/>
            <person name="Sato Y."/>
            <person name="Wilson G."/>
            <person name="Kumar K."/>
            <person name="McCouch S."/>
            <person name="Juretic N."/>
            <person name="Hoen D."/>
            <person name="Wright S."/>
            <person name="Bruskiewich R."/>
            <person name="Bureau T."/>
            <person name="Miyao A."/>
            <person name="Hirochika H."/>
            <person name="Nishikawa T."/>
            <person name="Kadowaki K."/>
            <person name="Sugiura M."/>
            <person name="Burr B."/>
            <person name="Sasaki T."/>
        </authorList>
    </citation>
    <scope>NUCLEOTIDE SEQUENCE [LARGE SCALE GENOMIC DNA]</scope>
    <source>
        <strain evidence="4">cv. Nipponbare</strain>
    </source>
</reference>